<feature type="transmembrane region" description="Helical" evidence="10">
    <location>
        <begin position="38"/>
        <end position="58"/>
    </location>
</feature>
<keyword evidence="6" id="KW-0297">G-protein coupled receptor</keyword>
<evidence type="ECO:0000256" key="6">
    <source>
        <dbReference type="ARBA" id="ARBA00023040"/>
    </source>
</evidence>
<dbReference type="PRINTS" id="PR00901">
    <property type="entry name" value="PHEROMONEBAR"/>
</dbReference>
<evidence type="ECO:0000256" key="7">
    <source>
        <dbReference type="ARBA" id="ARBA00023136"/>
    </source>
</evidence>
<dbReference type="EMBL" id="KB469301">
    <property type="protein sequence ID" value="EPQ55597.1"/>
    <property type="molecule type" value="Genomic_DNA"/>
</dbReference>
<reference evidence="11 12" key="1">
    <citation type="journal article" date="2012" name="Science">
        <title>The Paleozoic origin of enzymatic lignin decomposition reconstructed from 31 fungal genomes.</title>
        <authorList>
            <person name="Floudas D."/>
            <person name="Binder M."/>
            <person name="Riley R."/>
            <person name="Barry K."/>
            <person name="Blanchette R.A."/>
            <person name="Henrissat B."/>
            <person name="Martinez A.T."/>
            <person name="Otillar R."/>
            <person name="Spatafora J.W."/>
            <person name="Yadav J.S."/>
            <person name="Aerts A."/>
            <person name="Benoit I."/>
            <person name="Boyd A."/>
            <person name="Carlson A."/>
            <person name="Copeland A."/>
            <person name="Coutinho P.M."/>
            <person name="de Vries R.P."/>
            <person name="Ferreira P."/>
            <person name="Findley K."/>
            <person name="Foster B."/>
            <person name="Gaskell J."/>
            <person name="Glotzer D."/>
            <person name="Gorecki P."/>
            <person name="Heitman J."/>
            <person name="Hesse C."/>
            <person name="Hori C."/>
            <person name="Igarashi K."/>
            <person name="Jurgens J.A."/>
            <person name="Kallen N."/>
            <person name="Kersten P."/>
            <person name="Kohler A."/>
            <person name="Kuees U."/>
            <person name="Kumar T.K.A."/>
            <person name="Kuo A."/>
            <person name="LaButti K."/>
            <person name="Larrondo L.F."/>
            <person name="Lindquist E."/>
            <person name="Ling A."/>
            <person name="Lombard V."/>
            <person name="Lucas S."/>
            <person name="Lundell T."/>
            <person name="Martin R."/>
            <person name="McLaughlin D.J."/>
            <person name="Morgenstern I."/>
            <person name="Morin E."/>
            <person name="Murat C."/>
            <person name="Nagy L.G."/>
            <person name="Nolan M."/>
            <person name="Ohm R.A."/>
            <person name="Patyshakuliyeva A."/>
            <person name="Rokas A."/>
            <person name="Ruiz-Duenas F.J."/>
            <person name="Sabat G."/>
            <person name="Salamov A."/>
            <person name="Samejima M."/>
            <person name="Schmutz J."/>
            <person name="Slot J.C."/>
            <person name="St John F."/>
            <person name="Stenlid J."/>
            <person name="Sun H."/>
            <person name="Sun S."/>
            <person name="Syed K."/>
            <person name="Tsang A."/>
            <person name="Wiebenga A."/>
            <person name="Young D."/>
            <person name="Pisabarro A."/>
            <person name="Eastwood D.C."/>
            <person name="Martin F."/>
            <person name="Cullen D."/>
            <person name="Grigoriev I.V."/>
            <person name="Hibbett D.S."/>
        </authorList>
    </citation>
    <scope>NUCLEOTIDE SEQUENCE [LARGE SCALE GENOMIC DNA]</scope>
    <source>
        <strain evidence="11 12">ATCC 11539</strain>
    </source>
</reference>
<evidence type="ECO:0000313" key="11">
    <source>
        <dbReference type="EMBL" id="EPQ55597.1"/>
    </source>
</evidence>
<dbReference type="OrthoDB" id="2874149at2759"/>
<proteinExistence type="inferred from homology"/>
<evidence type="ECO:0000256" key="10">
    <source>
        <dbReference type="SAM" id="Phobius"/>
    </source>
</evidence>
<protein>
    <submittedName>
        <fullName evidence="11">STE3-like pheromone receptor</fullName>
    </submittedName>
</protein>
<feature type="transmembrane region" description="Helical" evidence="10">
    <location>
        <begin position="111"/>
        <end position="133"/>
    </location>
</feature>
<evidence type="ECO:0000256" key="2">
    <source>
        <dbReference type="ARBA" id="ARBA00011085"/>
    </source>
</evidence>
<dbReference type="PANTHER" id="PTHR28097:SF1">
    <property type="entry name" value="PHEROMONE A FACTOR RECEPTOR"/>
    <property type="match status" value="1"/>
</dbReference>
<organism evidence="11 12">
    <name type="scientific">Gloeophyllum trabeum (strain ATCC 11539 / FP-39264 / Madison 617)</name>
    <name type="common">Brown rot fungus</name>
    <dbReference type="NCBI Taxonomy" id="670483"/>
    <lineage>
        <taxon>Eukaryota</taxon>
        <taxon>Fungi</taxon>
        <taxon>Dikarya</taxon>
        <taxon>Basidiomycota</taxon>
        <taxon>Agaricomycotina</taxon>
        <taxon>Agaricomycetes</taxon>
        <taxon>Gloeophyllales</taxon>
        <taxon>Gloeophyllaceae</taxon>
        <taxon>Gloeophyllum</taxon>
    </lineage>
</organism>
<dbReference type="Proteomes" id="UP000030669">
    <property type="component" value="Unassembled WGS sequence"/>
</dbReference>
<dbReference type="AlphaFoldDB" id="S7Q7T6"/>
<evidence type="ECO:0000256" key="1">
    <source>
        <dbReference type="ARBA" id="ARBA00004141"/>
    </source>
</evidence>
<feature type="transmembrane region" description="Helical" evidence="10">
    <location>
        <begin position="6"/>
        <end position="26"/>
    </location>
</feature>
<evidence type="ECO:0000256" key="4">
    <source>
        <dbReference type="ARBA" id="ARBA00022692"/>
    </source>
</evidence>
<keyword evidence="7 10" id="KW-0472">Membrane</keyword>
<comment type="subcellular location">
    <subcellularLocation>
        <location evidence="1">Membrane</location>
        <topology evidence="1">Multi-pass membrane protein</topology>
    </subcellularLocation>
</comment>
<evidence type="ECO:0000256" key="5">
    <source>
        <dbReference type="ARBA" id="ARBA00022989"/>
    </source>
</evidence>
<evidence type="ECO:0000313" key="12">
    <source>
        <dbReference type="Proteomes" id="UP000030669"/>
    </source>
</evidence>
<evidence type="ECO:0000256" key="8">
    <source>
        <dbReference type="ARBA" id="ARBA00023170"/>
    </source>
</evidence>
<keyword evidence="9" id="KW-0807">Transducer</keyword>
<keyword evidence="5 10" id="KW-1133">Transmembrane helix</keyword>
<gene>
    <name evidence="11" type="ORF">GLOTRDRAFT_128820</name>
</gene>
<keyword evidence="4 10" id="KW-0812">Transmembrane</keyword>
<dbReference type="PANTHER" id="PTHR28097">
    <property type="entry name" value="PHEROMONE A FACTOR RECEPTOR"/>
    <property type="match status" value="1"/>
</dbReference>
<dbReference type="HOGENOM" id="CLU_114235_0_0_1"/>
<dbReference type="GO" id="GO:0000750">
    <property type="term" value="P:pheromone-dependent signal transduction involved in conjugation with cellular fusion"/>
    <property type="evidence" value="ECO:0007669"/>
    <property type="project" value="TreeGrafter"/>
</dbReference>
<dbReference type="eggNOG" id="ENOG502S44N">
    <property type="taxonomic scope" value="Eukaryota"/>
</dbReference>
<dbReference type="GeneID" id="19301798"/>
<comment type="similarity">
    <text evidence="2">Belongs to the G-protein coupled receptor 4 family.</text>
</comment>
<keyword evidence="8 11" id="KW-0675">Receptor</keyword>
<dbReference type="KEGG" id="gtr:GLOTRDRAFT_128820"/>
<dbReference type="RefSeq" id="XP_007865672.1">
    <property type="nucleotide sequence ID" value="XM_007867481.1"/>
</dbReference>
<keyword evidence="3" id="KW-0589">Pheromone response</keyword>
<feature type="transmembrane region" description="Helical" evidence="10">
    <location>
        <begin position="158"/>
        <end position="183"/>
    </location>
</feature>
<dbReference type="OMA" id="MICIVRR"/>
<dbReference type="PRINTS" id="PR00899">
    <property type="entry name" value="GPCRSTE3"/>
</dbReference>
<name>S7Q7T6_GLOTA</name>
<keyword evidence="12" id="KW-1185">Reference proteome</keyword>
<dbReference type="Pfam" id="PF02076">
    <property type="entry name" value="STE3"/>
    <property type="match status" value="1"/>
</dbReference>
<evidence type="ECO:0000256" key="9">
    <source>
        <dbReference type="ARBA" id="ARBA00023224"/>
    </source>
</evidence>
<evidence type="ECO:0000256" key="3">
    <source>
        <dbReference type="ARBA" id="ARBA00022507"/>
    </source>
</evidence>
<dbReference type="InterPro" id="IPR000481">
    <property type="entry name" value="GPCR_Pheromne_B_alpha_rcpt"/>
</dbReference>
<dbReference type="InterPro" id="IPR001499">
    <property type="entry name" value="GPCR_STE3"/>
</dbReference>
<sequence>MSDRTYPLFPVVAALGFTLVLIPLPWHLRSWNSGISYYIAWVALGCLVQFIDAIVWHDNTLNLAPVWCDISTRILVAASFGIPAASLCIQRRLYRIAYMKFSADQAAPRRSVVIDSIICVLMPTIYLGFYYVVEGHRFDIFEDIGCLPVFYNTIPTIFLIYIWPLVLGLISAVYCTLSMIAVIRRLNELDKLFASTPNMNTSRYLR</sequence>
<dbReference type="STRING" id="670483.S7Q7T6"/>
<feature type="transmembrane region" description="Helical" evidence="10">
    <location>
        <begin position="70"/>
        <end position="90"/>
    </location>
</feature>
<dbReference type="CDD" id="cd14966">
    <property type="entry name" value="7tmD_STE3"/>
    <property type="match status" value="1"/>
</dbReference>
<accession>S7Q7T6</accession>
<dbReference type="GO" id="GO:0005886">
    <property type="term" value="C:plasma membrane"/>
    <property type="evidence" value="ECO:0007669"/>
    <property type="project" value="TreeGrafter"/>
</dbReference>
<dbReference type="GO" id="GO:0004934">
    <property type="term" value="F:mating-type alpha-factor pheromone receptor activity"/>
    <property type="evidence" value="ECO:0007669"/>
    <property type="project" value="InterPro"/>
</dbReference>